<gene>
    <name evidence="5" type="ORF">g.13426</name>
</gene>
<proteinExistence type="predicted"/>
<dbReference type="InterPro" id="IPR051229">
    <property type="entry name" value="ALYREF_mRNA_export"/>
</dbReference>
<dbReference type="SUPFAM" id="SSF54928">
    <property type="entry name" value="RNA-binding domain, RBD"/>
    <property type="match status" value="1"/>
</dbReference>
<evidence type="ECO:0000256" key="3">
    <source>
        <dbReference type="SAM" id="MobiDB-lite"/>
    </source>
</evidence>
<dbReference type="Gene3D" id="3.30.70.330">
    <property type="match status" value="1"/>
</dbReference>
<dbReference type="PANTHER" id="PTHR19965:SF94">
    <property type="entry name" value="FI13061P-RELATED"/>
    <property type="match status" value="1"/>
</dbReference>
<dbReference type="PROSITE" id="PS50102">
    <property type="entry name" value="RRM"/>
    <property type="match status" value="1"/>
</dbReference>
<name>A0A1B6G580_9HEMI</name>
<dbReference type="InterPro" id="IPR035979">
    <property type="entry name" value="RBD_domain_sf"/>
</dbReference>
<keyword evidence="1 2" id="KW-0694">RNA-binding</keyword>
<feature type="domain" description="RRM" evidence="4">
    <location>
        <begin position="273"/>
        <end position="344"/>
    </location>
</feature>
<dbReference type="SMART" id="SM00360">
    <property type="entry name" value="RRM"/>
    <property type="match status" value="1"/>
</dbReference>
<protein>
    <recommendedName>
        <fullName evidence="4">RRM domain-containing protein</fullName>
    </recommendedName>
</protein>
<dbReference type="GO" id="GO:0005634">
    <property type="term" value="C:nucleus"/>
    <property type="evidence" value="ECO:0007669"/>
    <property type="project" value="TreeGrafter"/>
</dbReference>
<dbReference type="EMBL" id="GECZ01012306">
    <property type="protein sequence ID" value="JAS57463.1"/>
    <property type="molecule type" value="Transcribed_RNA"/>
</dbReference>
<evidence type="ECO:0000259" key="4">
    <source>
        <dbReference type="PROSITE" id="PS50102"/>
    </source>
</evidence>
<feature type="region of interest" description="Disordered" evidence="3">
    <location>
        <begin position="17"/>
        <end position="39"/>
    </location>
</feature>
<evidence type="ECO:0000256" key="2">
    <source>
        <dbReference type="PROSITE-ProRule" id="PRU00176"/>
    </source>
</evidence>
<dbReference type="InterPro" id="IPR012677">
    <property type="entry name" value="Nucleotide-bd_a/b_plait_sf"/>
</dbReference>
<dbReference type="CDD" id="cd12681">
    <property type="entry name" value="RRM_SKAR"/>
    <property type="match status" value="1"/>
</dbReference>
<dbReference type="InterPro" id="IPR000504">
    <property type="entry name" value="RRM_dom"/>
</dbReference>
<dbReference type="InterPro" id="IPR034784">
    <property type="entry name" value="PDIP3_RRM"/>
</dbReference>
<dbReference type="AlphaFoldDB" id="A0A1B6G580"/>
<dbReference type="GO" id="GO:0003729">
    <property type="term" value="F:mRNA binding"/>
    <property type="evidence" value="ECO:0007669"/>
    <property type="project" value="TreeGrafter"/>
</dbReference>
<feature type="compositionally biased region" description="Polar residues" evidence="3">
    <location>
        <begin position="24"/>
        <end position="39"/>
    </location>
</feature>
<dbReference type="GO" id="GO:0006406">
    <property type="term" value="P:mRNA export from nucleus"/>
    <property type="evidence" value="ECO:0007669"/>
    <property type="project" value="TreeGrafter"/>
</dbReference>
<evidence type="ECO:0000256" key="1">
    <source>
        <dbReference type="ARBA" id="ARBA00022884"/>
    </source>
</evidence>
<sequence>MDLSLDEIIKKKNIKIGSQKLKGRSQNGRRNMSTGRVNKPVQNNTARVTRPLRRTNSQIADKPRFVDARLKIIQKNRQRMTDARDKLSELAKQTDARNKIKGRNPKLATQPNGWTDRGRINRDNFIRNSKPAPLLKRSFRNNNTEIGDSVPLIRTINRPNVNIVARTSPLYVDDFDLSSSMRPRTDLGGIKVVTQNDYIPYNQEYIPEPMFVDHHESPVFRRHIDNSRGGITVPHRGSGGRMSQEMRARLDNPKPPPTYMYPPPSHSPPPSGHRIVVSNLHASVTHEDIKELFEDIGPLLTSRLVRPGTAEVIYKQHNDAKSAVEAYHNRQLDGQPMKCLLVNPRSPPSAGGVLRSNNIPAAPKYPSSSKSMVVPDLSAIHKALFTNK</sequence>
<evidence type="ECO:0000313" key="5">
    <source>
        <dbReference type="EMBL" id="JAS57463.1"/>
    </source>
</evidence>
<dbReference type="PANTHER" id="PTHR19965">
    <property type="entry name" value="RNA AND EXPORT FACTOR BINDING PROTEIN"/>
    <property type="match status" value="1"/>
</dbReference>
<reference evidence="5" key="1">
    <citation type="submission" date="2015-11" db="EMBL/GenBank/DDBJ databases">
        <title>De novo transcriptome assembly of four potential Pierce s Disease insect vectors from Arizona vineyards.</title>
        <authorList>
            <person name="Tassone E.E."/>
        </authorList>
    </citation>
    <scope>NUCLEOTIDE SEQUENCE</scope>
</reference>
<accession>A0A1B6G580</accession>
<dbReference type="Pfam" id="PF00076">
    <property type="entry name" value="RRM_1"/>
    <property type="match status" value="1"/>
</dbReference>
<organism evidence="5">
    <name type="scientific">Cuerna arida</name>
    <dbReference type="NCBI Taxonomy" id="1464854"/>
    <lineage>
        <taxon>Eukaryota</taxon>
        <taxon>Metazoa</taxon>
        <taxon>Ecdysozoa</taxon>
        <taxon>Arthropoda</taxon>
        <taxon>Hexapoda</taxon>
        <taxon>Insecta</taxon>
        <taxon>Pterygota</taxon>
        <taxon>Neoptera</taxon>
        <taxon>Paraneoptera</taxon>
        <taxon>Hemiptera</taxon>
        <taxon>Auchenorrhyncha</taxon>
        <taxon>Membracoidea</taxon>
        <taxon>Cicadellidae</taxon>
        <taxon>Cicadellinae</taxon>
        <taxon>Proconiini</taxon>
        <taxon>Cuerna</taxon>
    </lineage>
</organism>